<dbReference type="AlphaFoldDB" id="A0AAJ1Q5N5"/>
<comment type="similarity">
    <text evidence="1">Belongs to the RelE toxin family.</text>
</comment>
<evidence type="ECO:0000313" key="4">
    <source>
        <dbReference type="Proteomes" id="UP001229251"/>
    </source>
</evidence>
<evidence type="ECO:0000256" key="2">
    <source>
        <dbReference type="ARBA" id="ARBA00022649"/>
    </source>
</evidence>
<comment type="caution">
    <text evidence="3">The sequence shown here is derived from an EMBL/GenBank/DDBJ whole genome shotgun (WGS) entry which is preliminary data.</text>
</comment>
<dbReference type="Proteomes" id="UP001229251">
    <property type="component" value="Unassembled WGS sequence"/>
</dbReference>
<protein>
    <submittedName>
        <fullName evidence="3">Type II toxin-antitoxin system RelE/ParE family toxin</fullName>
    </submittedName>
</protein>
<gene>
    <name evidence="3" type="ORF">QP433_03390</name>
</gene>
<dbReference type="InterPro" id="IPR007712">
    <property type="entry name" value="RelE/ParE_toxin"/>
</dbReference>
<sequence length="104" mass="12402">MNDYQIEITDSAQTDLKAIVQYIQTDLIAPSTASKFLNGIQKAMEQLAFMPEKFQLVRDDYLANKGYRYLGYKKYLIFYTINDRKHTVFIHRIIHSSRQWEYLI</sequence>
<reference evidence="3" key="1">
    <citation type="submission" date="2023-05" db="EMBL/GenBank/DDBJ databases">
        <title>Cataloging the Phylogenetic Diversity of Human Bladder Bacteria.</title>
        <authorList>
            <person name="Du J."/>
        </authorList>
    </citation>
    <scope>NUCLEOTIDE SEQUENCE</scope>
    <source>
        <strain evidence="3">UMB1231</strain>
    </source>
</reference>
<dbReference type="EMBL" id="JASOOE010000005">
    <property type="protein sequence ID" value="MDK7187016.1"/>
    <property type="molecule type" value="Genomic_DNA"/>
</dbReference>
<organism evidence="3 4">
    <name type="scientific">Facklamia hominis</name>
    <dbReference type="NCBI Taxonomy" id="178214"/>
    <lineage>
        <taxon>Bacteria</taxon>
        <taxon>Bacillati</taxon>
        <taxon>Bacillota</taxon>
        <taxon>Bacilli</taxon>
        <taxon>Lactobacillales</taxon>
        <taxon>Aerococcaceae</taxon>
        <taxon>Facklamia</taxon>
    </lineage>
</organism>
<dbReference type="RefSeq" id="WP_016648294.1">
    <property type="nucleotide sequence ID" value="NZ_CAUPDI010000006.1"/>
</dbReference>
<dbReference type="Pfam" id="PF05016">
    <property type="entry name" value="ParE_toxin"/>
    <property type="match status" value="1"/>
</dbReference>
<evidence type="ECO:0000256" key="1">
    <source>
        <dbReference type="ARBA" id="ARBA00006226"/>
    </source>
</evidence>
<proteinExistence type="inferred from homology"/>
<dbReference type="PANTHER" id="PTHR33755">
    <property type="entry name" value="TOXIN PARE1-RELATED"/>
    <property type="match status" value="1"/>
</dbReference>
<evidence type="ECO:0000313" key="3">
    <source>
        <dbReference type="EMBL" id="MDK7187016.1"/>
    </source>
</evidence>
<dbReference type="InterPro" id="IPR051803">
    <property type="entry name" value="TA_system_RelE-like_toxin"/>
</dbReference>
<dbReference type="SUPFAM" id="SSF143011">
    <property type="entry name" value="RelE-like"/>
    <property type="match status" value="1"/>
</dbReference>
<dbReference type="Gene3D" id="3.30.2310.20">
    <property type="entry name" value="RelE-like"/>
    <property type="match status" value="1"/>
</dbReference>
<keyword evidence="2" id="KW-1277">Toxin-antitoxin system</keyword>
<name>A0AAJ1Q5N5_9LACT</name>
<accession>A0AAJ1Q5N5</accession>
<dbReference type="InterPro" id="IPR035093">
    <property type="entry name" value="RelE/ParE_toxin_dom_sf"/>
</dbReference>